<evidence type="ECO:0000256" key="8">
    <source>
        <dbReference type="SAM" id="MobiDB-lite"/>
    </source>
</evidence>
<dbReference type="GO" id="GO:0006400">
    <property type="term" value="P:tRNA modification"/>
    <property type="evidence" value="ECO:0007669"/>
    <property type="project" value="UniProtKB-UniRule"/>
</dbReference>
<sequence>MTAAPAGRRPRLSPAIAAVRHAVRTCLADLPAGALVLAACSGGPDSLALAAALAFEAPRRRPALRAGAVTIDHQLQPGSAERARQLARFLGELGLDPVEIRAVQVGRDGGPEAAARAARYAALDEVAAQCGAAAVLLAHTLDDQAETVLLGLTRGSGLRSIAGMPERFGPADRYRRPLLGIPRSVTRRACRDAGLPFWDDPQNHDPAFTRSRLRHRVLPVLRAELGPQVVAALARTAALARADADALDAWAARVYARAVTLPVGPGDHSADDTGPGVLSPDAGGTVPAGEADAGGRPLASPDPAGGGPSSGVPPSGIAAALDVAALAAEPPAIRLRVIHRMLRAAGAPAGQLAAVHVRHVEQLISNWHGQGPVTLPGALVASRRGGVLQVRRERTGSR</sequence>
<comment type="function">
    <text evidence="7">Ligates lysine onto the cytidine present at position 34 of the AUA codon-specific tRNA(Ile) that contains the anticodon CAU, in an ATP-dependent manner. Cytidine is converted to lysidine, thus changing the amino acid specificity of the tRNA from methionine to isoleucine.</text>
</comment>
<dbReference type="PANTHER" id="PTHR43033:SF1">
    <property type="entry name" value="TRNA(ILE)-LYSIDINE SYNTHASE-RELATED"/>
    <property type="match status" value="1"/>
</dbReference>
<reference evidence="11 12" key="1">
    <citation type="journal article" date="2009" name="Genome Res.">
        <title>Complete genome of the cellulolytic thermophile Acidothermus cellulolyticus 11B provides insights into its ecophysiological and evolutionary adaptations.</title>
        <authorList>
            <person name="Barabote R.D."/>
            <person name="Xie G."/>
            <person name="Leu D.H."/>
            <person name="Normand P."/>
            <person name="Necsulea A."/>
            <person name="Daubin V."/>
            <person name="Medigue C."/>
            <person name="Adney W.S."/>
            <person name="Xu X.C."/>
            <person name="Lapidus A."/>
            <person name="Parales R.E."/>
            <person name="Detter C."/>
            <person name="Pujic P."/>
            <person name="Bruce D."/>
            <person name="Lavire C."/>
            <person name="Challacombe J.F."/>
            <person name="Brettin T.S."/>
            <person name="Berry A.M."/>
        </authorList>
    </citation>
    <scope>NUCLEOTIDE SEQUENCE [LARGE SCALE GENOMIC DNA]</scope>
    <source>
        <strain evidence="12">ATCC 43068 / DSM 8971 / 11B</strain>
    </source>
</reference>
<evidence type="ECO:0000313" key="11">
    <source>
        <dbReference type="EMBL" id="ABK51976.1"/>
    </source>
</evidence>
<dbReference type="InterPro" id="IPR011063">
    <property type="entry name" value="TilS/TtcA_N"/>
</dbReference>
<evidence type="ECO:0000256" key="2">
    <source>
        <dbReference type="ARBA" id="ARBA00022598"/>
    </source>
</evidence>
<keyword evidence="5 7" id="KW-0067">ATP-binding</keyword>
<dbReference type="Pfam" id="PF01171">
    <property type="entry name" value="ATP_bind_3"/>
    <property type="match status" value="1"/>
</dbReference>
<feature type="binding site" evidence="7">
    <location>
        <begin position="41"/>
        <end position="46"/>
    </location>
    <ligand>
        <name>ATP</name>
        <dbReference type="ChEBI" id="CHEBI:30616"/>
    </ligand>
</feature>
<feature type="domain" description="tRNA(Ile)-lysidine/2-thiocytidine synthase N-terminal" evidence="9">
    <location>
        <begin position="36"/>
        <end position="216"/>
    </location>
</feature>
<dbReference type="GO" id="GO:0032267">
    <property type="term" value="F:tRNA(Ile)-lysidine synthase activity"/>
    <property type="evidence" value="ECO:0007669"/>
    <property type="project" value="UniProtKB-EC"/>
</dbReference>
<dbReference type="AlphaFoldDB" id="A0LRB6"/>
<evidence type="ECO:0000256" key="3">
    <source>
        <dbReference type="ARBA" id="ARBA00022694"/>
    </source>
</evidence>
<evidence type="ECO:0000259" key="10">
    <source>
        <dbReference type="Pfam" id="PF09179"/>
    </source>
</evidence>
<dbReference type="SUPFAM" id="SSF82829">
    <property type="entry name" value="MesJ substrate recognition domain-like"/>
    <property type="match status" value="1"/>
</dbReference>
<keyword evidence="1 7" id="KW-0963">Cytoplasm</keyword>
<comment type="domain">
    <text evidence="7">The N-terminal region contains the highly conserved SGGXDS motif, predicted to be a P-loop motif involved in ATP binding.</text>
</comment>
<accession>A0LRB6</accession>
<dbReference type="GO" id="GO:0005524">
    <property type="term" value="F:ATP binding"/>
    <property type="evidence" value="ECO:0007669"/>
    <property type="project" value="UniProtKB-UniRule"/>
</dbReference>
<name>A0LRB6_ACIC1</name>
<dbReference type="CDD" id="cd01992">
    <property type="entry name" value="TilS_N"/>
    <property type="match status" value="1"/>
</dbReference>
<keyword evidence="2 7" id="KW-0436">Ligase</keyword>
<evidence type="ECO:0000256" key="1">
    <source>
        <dbReference type="ARBA" id="ARBA00022490"/>
    </source>
</evidence>
<organism evidence="11 12">
    <name type="scientific">Acidothermus cellulolyticus (strain ATCC 43068 / DSM 8971 / 11B)</name>
    <dbReference type="NCBI Taxonomy" id="351607"/>
    <lineage>
        <taxon>Bacteria</taxon>
        <taxon>Bacillati</taxon>
        <taxon>Actinomycetota</taxon>
        <taxon>Actinomycetes</taxon>
        <taxon>Acidothermales</taxon>
        <taxon>Acidothermaceae</taxon>
        <taxon>Acidothermus</taxon>
    </lineage>
</organism>
<dbReference type="InterPro" id="IPR012094">
    <property type="entry name" value="tRNA_Ile_lys_synt"/>
</dbReference>
<evidence type="ECO:0000256" key="6">
    <source>
        <dbReference type="ARBA" id="ARBA00048539"/>
    </source>
</evidence>
<dbReference type="SUPFAM" id="SSF52402">
    <property type="entry name" value="Adenine nucleotide alpha hydrolases-like"/>
    <property type="match status" value="1"/>
</dbReference>
<dbReference type="STRING" id="351607.Acel_0202"/>
<feature type="region of interest" description="Disordered" evidence="8">
    <location>
        <begin position="265"/>
        <end position="313"/>
    </location>
</feature>
<dbReference type="KEGG" id="ace:Acel_0202"/>
<protein>
    <recommendedName>
        <fullName evidence="7">tRNA(Ile)-lysidine synthase</fullName>
        <ecNumber evidence="7">6.3.4.19</ecNumber>
    </recommendedName>
    <alternativeName>
        <fullName evidence="7">tRNA(Ile)-2-lysyl-cytidine synthase</fullName>
    </alternativeName>
    <alternativeName>
        <fullName evidence="7">tRNA(Ile)-lysidine synthetase</fullName>
    </alternativeName>
</protein>
<evidence type="ECO:0000259" key="9">
    <source>
        <dbReference type="Pfam" id="PF01171"/>
    </source>
</evidence>
<keyword evidence="4 7" id="KW-0547">Nucleotide-binding</keyword>
<dbReference type="HOGENOM" id="CLU_018869_1_0_11"/>
<dbReference type="HAMAP" id="MF_01161">
    <property type="entry name" value="tRNA_Ile_lys_synt"/>
    <property type="match status" value="1"/>
</dbReference>
<evidence type="ECO:0000256" key="7">
    <source>
        <dbReference type="HAMAP-Rule" id="MF_01161"/>
    </source>
</evidence>
<dbReference type="Gene3D" id="3.40.50.620">
    <property type="entry name" value="HUPs"/>
    <property type="match status" value="1"/>
</dbReference>
<keyword evidence="12" id="KW-1185">Reference proteome</keyword>
<feature type="domain" description="tRNA(Ile)-lysidine synthase substrate-binding" evidence="10">
    <location>
        <begin position="321"/>
        <end position="385"/>
    </location>
</feature>
<dbReference type="RefSeq" id="WP_011719040.1">
    <property type="nucleotide sequence ID" value="NC_008578.1"/>
</dbReference>
<evidence type="ECO:0000256" key="5">
    <source>
        <dbReference type="ARBA" id="ARBA00022840"/>
    </source>
</evidence>
<keyword evidence="3 7" id="KW-0819">tRNA processing</keyword>
<dbReference type="InterPro" id="IPR012795">
    <property type="entry name" value="tRNA_Ile_lys_synt_N"/>
</dbReference>
<comment type="catalytic activity">
    <reaction evidence="6 7">
        <text>cytidine(34) in tRNA(Ile2) + L-lysine + ATP = lysidine(34) in tRNA(Ile2) + AMP + diphosphate + H(+)</text>
        <dbReference type="Rhea" id="RHEA:43744"/>
        <dbReference type="Rhea" id="RHEA-COMP:10625"/>
        <dbReference type="Rhea" id="RHEA-COMP:10670"/>
        <dbReference type="ChEBI" id="CHEBI:15378"/>
        <dbReference type="ChEBI" id="CHEBI:30616"/>
        <dbReference type="ChEBI" id="CHEBI:32551"/>
        <dbReference type="ChEBI" id="CHEBI:33019"/>
        <dbReference type="ChEBI" id="CHEBI:82748"/>
        <dbReference type="ChEBI" id="CHEBI:83665"/>
        <dbReference type="ChEBI" id="CHEBI:456215"/>
        <dbReference type="EC" id="6.3.4.19"/>
    </reaction>
</comment>
<comment type="similarity">
    <text evidence="7">Belongs to the tRNA(Ile)-lysidine synthase family.</text>
</comment>
<dbReference type="InterPro" id="IPR015262">
    <property type="entry name" value="tRNA_Ile_lys_synt_subst-bd"/>
</dbReference>
<dbReference type="EC" id="6.3.4.19" evidence="7"/>
<dbReference type="Proteomes" id="UP000008221">
    <property type="component" value="Chromosome"/>
</dbReference>
<proteinExistence type="inferred from homology"/>
<comment type="subcellular location">
    <subcellularLocation>
        <location evidence="7">Cytoplasm</location>
    </subcellularLocation>
</comment>
<dbReference type="EMBL" id="CP000481">
    <property type="protein sequence ID" value="ABK51976.1"/>
    <property type="molecule type" value="Genomic_DNA"/>
</dbReference>
<dbReference type="GO" id="GO:0005737">
    <property type="term" value="C:cytoplasm"/>
    <property type="evidence" value="ECO:0007669"/>
    <property type="project" value="UniProtKB-SubCell"/>
</dbReference>
<gene>
    <name evidence="7" type="primary">tilS</name>
    <name evidence="11" type="ordered locus">Acel_0202</name>
</gene>
<evidence type="ECO:0000256" key="4">
    <source>
        <dbReference type="ARBA" id="ARBA00022741"/>
    </source>
</evidence>
<dbReference type="PANTHER" id="PTHR43033">
    <property type="entry name" value="TRNA(ILE)-LYSIDINE SYNTHASE-RELATED"/>
    <property type="match status" value="1"/>
</dbReference>
<dbReference type="NCBIfam" id="TIGR02432">
    <property type="entry name" value="lysidine_TilS_N"/>
    <property type="match status" value="1"/>
</dbReference>
<dbReference type="InterPro" id="IPR014729">
    <property type="entry name" value="Rossmann-like_a/b/a_fold"/>
</dbReference>
<evidence type="ECO:0000313" key="12">
    <source>
        <dbReference type="Proteomes" id="UP000008221"/>
    </source>
</evidence>
<dbReference type="Pfam" id="PF09179">
    <property type="entry name" value="TilS"/>
    <property type="match status" value="1"/>
</dbReference>
<dbReference type="FunCoup" id="A0LRB6">
    <property type="interactions" value="17"/>
</dbReference>
<dbReference type="InParanoid" id="A0LRB6"/>
<dbReference type="eggNOG" id="COG0037">
    <property type="taxonomic scope" value="Bacteria"/>
</dbReference>